<dbReference type="GO" id="GO:0016787">
    <property type="term" value="F:hydrolase activity"/>
    <property type="evidence" value="ECO:0007669"/>
    <property type="project" value="UniProtKB-KW"/>
</dbReference>
<evidence type="ECO:0000259" key="2">
    <source>
        <dbReference type="Pfam" id="PF04909"/>
    </source>
</evidence>
<evidence type="ECO:0000256" key="1">
    <source>
        <dbReference type="ARBA" id="ARBA00023239"/>
    </source>
</evidence>
<keyword evidence="1" id="KW-0456">Lyase</keyword>
<dbReference type="GO" id="GO:0016831">
    <property type="term" value="F:carboxy-lyase activity"/>
    <property type="evidence" value="ECO:0007669"/>
    <property type="project" value="InterPro"/>
</dbReference>
<gene>
    <name evidence="3" type="ORF">NIIDMKKI_76400</name>
</gene>
<dbReference type="InterPro" id="IPR006680">
    <property type="entry name" value="Amidohydro-rel"/>
</dbReference>
<evidence type="ECO:0000313" key="3">
    <source>
        <dbReference type="EMBL" id="BCI92434.1"/>
    </source>
</evidence>
<accession>A0A7G1IQ11</accession>
<dbReference type="EMBL" id="AP023343">
    <property type="protein sequence ID" value="BCI92434.1"/>
    <property type="molecule type" value="Genomic_DNA"/>
</dbReference>
<dbReference type="GO" id="GO:0005829">
    <property type="term" value="C:cytosol"/>
    <property type="evidence" value="ECO:0007669"/>
    <property type="project" value="TreeGrafter"/>
</dbReference>
<feature type="domain" description="Amidohydrolase-related" evidence="2">
    <location>
        <begin position="39"/>
        <end position="310"/>
    </location>
</feature>
<proteinExistence type="predicted"/>
<dbReference type="InterPro" id="IPR032465">
    <property type="entry name" value="ACMSD"/>
</dbReference>
<protein>
    <submittedName>
        <fullName evidence="3">Amidohydrolase</fullName>
    </submittedName>
</protein>
<dbReference type="PANTHER" id="PTHR21240">
    <property type="entry name" value="2-AMINO-3-CARBOXYLMUCONATE-6-SEMIALDEHYDE DECARBOXYLASE"/>
    <property type="match status" value="1"/>
</dbReference>
<dbReference type="AlphaFoldDB" id="A0A7G1IQ11"/>
<dbReference type="InterPro" id="IPR032466">
    <property type="entry name" value="Metal_Hydrolase"/>
</dbReference>
<keyword evidence="3" id="KW-0378">Hydrolase</keyword>
<dbReference type="Gene3D" id="3.20.20.140">
    <property type="entry name" value="Metal-dependent hydrolases"/>
    <property type="match status" value="1"/>
</dbReference>
<name>A0A7G1IQ11_MYCKA</name>
<keyword evidence="4" id="KW-1185">Reference proteome</keyword>
<evidence type="ECO:0000313" key="4">
    <source>
        <dbReference type="Proteomes" id="UP000516380"/>
    </source>
</evidence>
<dbReference type="Proteomes" id="UP000516380">
    <property type="component" value="Chromosome"/>
</dbReference>
<dbReference type="GO" id="GO:0019748">
    <property type="term" value="P:secondary metabolic process"/>
    <property type="evidence" value="ECO:0007669"/>
    <property type="project" value="TreeGrafter"/>
</dbReference>
<sequence>MSLIALEEHYAWDPVSADNVVGSWLRLHNRTAYERLYDRGPLRLGQMDAAGIDFQILSLFDPGVQADGDVHRAVDGARRANDDLAETIAAMPDRFGAFATLAPQDPQAAAAELTRAVSELGFVGGLINGHTQGRYLDDPAYYGLFEAAEALQAPIYLHPTTPHPAVMDAWFKPYLGAGLHLASWGFGVETGTHALRLIYSGLFDRFPRLQMILGHLGEMLPFAAHRIDRYYGLAGDPDAGRKLRRLPSEYLRSNFYVTTSGNFSAPAFACTLEVMSADRVMFSVDYPMDDNMAGAKFLADFPFDDELRQKSPPATRSGCSRTRSRHCRCAASGAGCAFVLWSLGCLSS</sequence>
<dbReference type="PANTHER" id="PTHR21240:SF30">
    <property type="entry name" value="AMIDOHYDROLASE-RELATED DOMAIN-CONTAINING PROTEIN-RELATED"/>
    <property type="match status" value="1"/>
</dbReference>
<dbReference type="Pfam" id="PF04909">
    <property type="entry name" value="Amidohydro_2"/>
    <property type="match status" value="1"/>
</dbReference>
<organism evidence="3 4">
    <name type="scientific">Mycobacterium kansasii</name>
    <dbReference type="NCBI Taxonomy" id="1768"/>
    <lineage>
        <taxon>Bacteria</taxon>
        <taxon>Bacillati</taxon>
        <taxon>Actinomycetota</taxon>
        <taxon>Actinomycetes</taxon>
        <taxon>Mycobacteriales</taxon>
        <taxon>Mycobacteriaceae</taxon>
        <taxon>Mycobacterium</taxon>
    </lineage>
</organism>
<reference evidence="3 4" key="1">
    <citation type="submission" date="2020-07" db="EMBL/GenBank/DDBJ databases">
        <title>Mycobacterium kansasii (former subtype) with zoonotic potential isolated from diseased indoor pet cat, Japan.</title>
        <authorList>
            <person name="Fukano H."/>
            <person name="Terazono T."/>
            <person name="Hoshino Y."/>
        </authorList>
    </citation>
    <scope>NUCLEOTIDE SEQUENCE [LARGE SCALE GENOMIC DNA]</scope>
    <source>
        <strain evidence="3 4">Kuro-I</strain>
    </source>
</reference>
<dbReference type="SUPFAM" id="SSF51556">
    <property type="entry name" value="Metallo-dependent hydrolases"/>
    <property type="match status" value="1"/>
</dbReference>